<reference evidence="2" key="1">
    <citation type="submission" date="2023-01" db="EMBL/GenBank/DDBJ databases">
        <title>Colletotrichum chrysophilum M932 genome sequence.</title>
        <authorList>
            <person name="Baroncelli R."/>
        </authorList>
    </citation>
    <scope>NUCLEOTIDE SEQUENCE</scope>
    <source>
        <strain evidence="2">M932</strain>
    </source>
</reference>
<gene>
    <name evidence="2" type="ORF">CCHR01_10132</name>
</gene>
<evidence type="ECO:0000313" key="3">
    <source>
        <dbReference type="Proteomes" id="UP001243330"/>
    </source>
</evidence>
<organism evidence="2 3">
    <name type="scientific">Colletotrichum chrysophilum</name>
    <dbReference type="NCBI Taxonomy" id="1836956"/>
    <lineage>
        <taxon>Eukaryota</taxon>
        <taxon>Fungi</taxon>
        <taxon>Dikarya</taxon>
        <taxon>Ascomycota</taxon>
        <taxon>Pezizomycotina</taxon>
        <taxon>Sordariomycetes</taxon>
        <taxon>Hypocreomycetidae</taxon>
        <taxon>Glomerellales</taxon>
        <taxon>Glomerellaceae</taxon>
        <taxon>Colletotrichum</taxon>
        <taxon>Colletotrichum gloeosporioides species complex</taxon>
    </lineage>
</organism>
<evidence type="ECO:0000313" key="2">
    <source>
        <dbReference type="EMBL" id="KAK1847215.1"/>
    </source>
</evidence>
<dbReference type="Pfam" id="PF20183">
    <property type="entry name" value="DUF6546"/>
    <property type="match status" value="1"/>
</dbReference>
<keyword evidence="3" id="KW-1185">Reference proteome</keyword>
<feature type="domain" description="DUF6546" evidence="1">
    <location>
        <begin position="267"/>
        <end position="461"/>
    </location>
</feature>
<dbReference type="AlphaFoldDB" id="A0AAD9EG22"/>
<comment type="caution">
    <text evidence="2">The sequence shown here is derived from an EMBL/GenBank/DDBJ whole genome shotgun (WGS) entry which is preliminary data.</text>
</comment>
<protein>
    <recommendedName>
        <fullName evidence="1">DUF6546 domain-containing protein</fullName>
    </recommendedName>
</protein>
<evidence type="ECO:0000259" key="1">
    <source>
        <dbReference type="Pfam" id="PF20183"/>
    </source>
</evidence>
<dbReference type="Proteomes" id="UP001243330">
    <property type="component" value="Unassembled WGS sequence"/>
</dbReference>
<sequence length="467" mass="53425">MASQSTAPFPWIRLPLELKLMVLEELWQLGPTAGKNPFTRWSTVSMDWYGFFTARLWRTIKLRSDMPFDIKYFKAFTTYSKKVWVRKISLHVSLQEYTCQQCGHEESAETKADNDKIFSNSLLNLFNVLSTWPGQAKGPEADVMLELSASSPSDPMHHQTSFRDHKRQVIAQSPGHSRLNAKKRLLGQLLELRLGRSDLPEVTVIRALSISQKCLRSLSSYSLKSIFSKFPSLRDVNYQPWRGVDEEDQRQREHANASLFRYARRCPSLRTLTLWEAQSRRLHENTLYSKTSNNELTSEATITSFKMEALAISHAIDATSFLRCFHDAASKIWSLGISSRSTLKYLVLNCQTQGLAAIPAKVEQVLLTAAKAAFYMPCLQAMEVWAPGIHEGFFLRYEIIGGIGLLTVGATWTVRPRDSRVSIAWERAARRHSVARFEFDIKMINKDDLRVPTSILKFLKFGHNLRE</sequence>
<proteinExistence type="predicted"/>
<dbReference type="EMBL" id="JAQOWY010000209">
    <property type="protein sequence ID" value="KAK1847215.1"/>
    <property type="molecule type" value="Genomic_DNA"/>
</dbReference>
<dbReference type="InterPro" id="IPR046676">
    <property type="entry name" value="DUF6546"/>
</dbReference>
<accession>A0AAD9EG22</accession>
<name>A0AAD9EG22_9PEZI</name>